<name>A0A2R2ZJJ0_CLODI</name>
<dbReference type="NCBIfam" id="TIGR01603">
    <property type="entry name" value="maj_tail_phi13"/>
    <property type="match status" value="1"/>
</dbReference>
<feature type="compositionally biased region" description="Basic and acidic residues" evidence="1">
    <location>
        <begin position="154"/>
        <end position="168"/>
    </location>
</feature>
<feature type="region of interest" description="Disordered" evidence="1">
    <location>
        <begin position="152"/>
        <end position="171"/>
    </location>
</feature>
<protein>
    <submittedName>
        <fullName evidence="2">Major tail protein</fullName>
    </submittedName>
</protein>
<dbReference type="AlphaFoldDB" id="A0A2R2ZJJ0"/>
<sequence>MATIGLDKLYYAKITEDTSGNETYEDPLPLAKAMTAELSVELAEATLYADDGAAEVVKEFQSGTLTLGVDDIGKSVAEDLTGAVIDENGVLISASEDGGAPVAIGFRAKKANGKYRYFWLYRVIFGIPATNLTTKGESIEFSTPSIEGTVTRRNKVDGQGKHPWKAEVSEDDSGVSSTVITGWYDEVYEPSYADQTAGAGGEG</sequence>
<gene>
    <name evidence="2" type="ORF">ProphageCTn5LIBA2945_00015</name>
</gene>
<dbReference type="EMBL" id="MF547665">
    <property type="protein sequence ID" value="AUV57941.1"/>
    <property type="molecule type" value="Genomic_DNA"/>
</dbReference>
<proteinExistence type="predicted"/>
<dbReference type="RefSeq" id="WP_087375905.1">
    <property type="nucleotide sequence ID" value="NZ_CP011846.1"/>
</dbReference>
<organism evidence="2">
    <name type="scientific">Clostridioides difficile</name>
    <name type="common">Peptoclostridium difficile</name>
    <dbReference type="NCBI Taxonomy" id="1496"/>
    <lineage>
        <taxon>Bacteria</taxon>
        <taxon>Bacillati</taxon>
        <taxon>Bacillota</taxon>
        <taxon>Clostridia</taxon>
        <taxon>Peptostreptococcales</taxon>
        <taxon>Peptostreptococcaceae</taxon>
        <taxon>Clostridioides</taxon>
    </lineage>
</organism>
<reference evidence="2" key="1">
    <citation type="journal article" date="2018" name="Genome Biol. Evol.">
        <title>Two Groups of Cocirculating, Epidemic Clostridiodes difficile Strains Microdiversify through Different Mechanisms.</title>
        <authorList>
            <person name="Murillo T."/>
            <person name="Ramirez-Vargas G."/>
            <person name="Riedel T."/>
            <person name="Overmann J."/>
            <person name="Andersen J.M."/>
            <person name="Guzman-Verri C."/>
            <person name="Chaves-Olarte E."/>
            <person name="Rodriguez C."/>
        </authorList>
    </citation>
    <scope>NUCLEOTIDE SEQUENCE</scope>
    <source>
        <strain evidence="2">LIBA-2945</strain>
    </source>
</reference>
<accession>A0A2R2ZJJ0</accession>
<evidence type="ECO:0000313" key="2">
    <source>
        <dbReference type="EMBL" id="AUV57941.1"/>
    </source>
</evidence>
<dbReference type="InterPro" id="IPR006490">
    <property type="entry name" value="Maj_tail_phi13"/>
</dbReference>
<evidence type="ECO:0000256" key="1">
    <source>
        <dbReference type="SAM" id="MobiDB-lite"/>
    </source>
</evidence>